<evidence type="ECO:0000256" key="3">
    <source>
        <dbReference type="ARBA" id="ARBA00023163"/>
    </source>
</evidence>
<keyword evidence="7" id="KW-1185">Reference proteome</keyword>
<dbReference type="OrthoDB" id="3173376at2"/>
<dbReference type="Pfam" id="PF00440">
    <property type="entry name" value="TetR_N"/>
    <property type="match status" value="1"/>
</dbReference>
<feature type="DNA-binding region" description="H-T-H motif" evidence="4">
    <location>
        <begin position="27"/>
        <end position="46"/>
    </location>
</feature>
<dbReference type="SUPFAM" id="SSF46689">
    <property type="entry name" value="Homeodomain-like"/>
    <property type="match status" value="1"/>
</dbReference>
<keyword evidence="2 4" id="KW-0238">DNA-binding</keyword>
<comment type="caution">
    <text evidence="6">The sequence shown here is derived from an EMBL/GenBank/DDBJ whole genome shotgun (WGS) entry which is preliminary data.</text>
</comment>
<reference evidence="6 7" key="1">
    <citation type="submission" date="2018-08" db="EMBL/GenBank/DDBJ databases">
        <title>Streptomyces NEAU-D10 sp. nov., a novel Actinomycete isolated from soil.</title>
        <authorList>
            <person name="Jin L."/>
        </authorList>
    </citation>
    <scope>NUCLEOTIDE SEQUENCE [LARGE SCALE GENOMIC DNA]</scope>
    <source>
        <strain evidence="6 7">NEAU-D10</strain>
    </source>
</reference>
<dbReference type="SUPFAM" id="SSF48498">
    <property type="entry name" value="Tetracyclin repressor-like, C-terminal domain"/>
    <property type="match status" value="1"/>
</dbReference>
<evidence type="ECO:0000256" key="1">
    <source>
        <dbReference type="ARBA" id="ARBA00023015"/>
    </source>
</evidence>
<dbReference type="InterPro" id="IPR036271">
    <property type="entry name" value="Tet_transcr_reg_TetR-rel_C_sf"/>
</dbReference>
<dbReference type="EMBL" id="QUAC01000198">
    <property type="protein sequence ID" value="REK87812.1"/>
    <property type="molecule type" value="Genomic_DNA"/>
</dbReference>
<evidence type="ECO:0000256" key="4">
    <source>
        <dbReference type="PROSITE-ProRule" id="PRU00335"/>
    </source>
</evidence>
<gene>
    <name evidence="6" type="ORF">DY245_24620</name>
</gene>
<evidence type="ECO:0000259" key="5">
    <source>
        <dbReference type="PROSITE" id="PS50977"/>
    </source>
</evidence>
<dbReference type="InterPro" id="IPR025996">
    <property type="entry name" value="MT1864/Rv1816-like_C"/>
</dbReference>
<dbReference type="AlphaFoldDB" id="A0A371PZ86"/>
<evidence type="ECO:0000256" key="2">
    <source>
        <dbReference type="ARBA" id="ARBA00023125"/>
    </source>
</evidence>
<proteinExistence type="predicted"/>
<organism evidence="6 7">
    <name type="scientific">Streptomyces inhibens</name>
    <dbReference type="NCBI Taxonomy" id="2293571"/>
    <lineage>
        <taxon>Bacteria</taxon>
        <taxon>Bacillati</taxon>
        <taxon>Actinomycetota</taxon>
        <taxon>Actinomycetes</taxon>
        <taxon>Kitasatosporales</taxon>
        <taxon>Streptomycetaceae</taxon>
        <taxon>Streptomyces</taxon>
    </lineage>
</organism>
<feature type="domain" description="HTH tetR-type" evidence="5">
    <location>
        <begin position="4"/>
        <end position="64"/>
    </location>
</feature>
<dbReference type="RefSeq" id="WP_128509401.1">
    <property type="nucleotide sequence ID" value="NZ_QUAC01000198.1"/>
</dbReference>
<protein>
    <submittedName>
        <fullName evidence="6">TetR/AcrR family transcriptional regulator</fullName>
    </submittedName>
</protein>
<evidence type="ECO:0000313" key="6">
    <source>
        <dbReference type="EMBL" id="REK87812.1"/>
    </source>
</evidence>
<dbReference type="InterPro" id="IPR001647">
    <property type="entry name" value="HTH_TetR"/>
</dbReference>
<dbReference type="GO" id="GO:0000976">
    <property type="term" value="F:transcription cis-regulatory region binding"/>
    <property type="evidence" value="ECO:0007669"/>
    <property type="project" value="TreeGrafter"/>
</dbReference>
<name>A0A371PZ86_STRIH</name>
<evidence type="ECO:0000313" key="7">
    <source>
        <dbReference type="Proteomes" id="UP000262477"/>
    </source>
</evidence>
<dbReference type="PANTHER" id="PTHR30055">
    <property type="entry name" value="HTH-TYPE TRANSCRIPTIONAL REGULATOR RUTR"/>
    <property type="match status" value="1"/>
</dbReference>
<dbReference type="Gene3D" id="1.10.357.10">
    <property type="entry name" value="Tetracycline Repressor, domain 2"/>
    <property type="match status" value="1"/>
</dbReference>
<dbReference type="Proteomes" id="UP000262477">
    <property type="component" value="Unassembled WGS sequence"/>
</dbReference>
<dbReference type="PROSITE" id="PS50977">
    <property type="entry name" value="HTH_TETR_2"/>
    <property type="match status" value="1"/>
</dbReference>
<keyword evidence="3" id="KW-0804">Transcription</keyword>
<dbReference type="PANTHER" id="PTHR30055:SF234">
    <property type="entry name" value="HTH-TYPE TRANSCRIPTIONAL REGULATOR BETI"/>
    <property type="match status" value="1"/>
</dbReference>
<keyword evidence="1" id="KW-0805">Transcription regulation</keyword>
<dbReference type="Pfam" id="PF13305">
    <property type="entry name" value="TetR_C_33"/>
    <property type="match status" value="1"/>
</dbReference>
<accession>A0A371PZ86</accession>
<sequence>MVERKTADRIAAAALDILVGEGPEAVSMRRVAEAVGVTPMAIYRHYPNREVLLRAVAADSLQELGAQWAARQDPDPVTRIYGLLTDFLDFALGRPNLHLFLMAERRERAPHFPEDLHSGETLACGVVVTAVEQGMHEGTLKPDDPLEVALALTAPAQGLVQLYLGGRIAMPESEFRALCRRTTERILHGITA</sequence>
<dbReference type="InterPro" id="IPR050109">
    <property type="entry name" value="HTH-type_TetR-like_transc_reg"/>
</dbReference>
<dbReference type="InterPro" id="IPR009057">
    <property type="entry name" value="Homeodomain-like_sf"/>
</dbReference>
<dbReference type="PRINTS" id="PR00455">
    <property type="entry name" value="HTHTETR"/>
</dbReference>
<dbReference type="GO" id="GO:0003700">
    <property type="term" value="F:DNA-binding transcription factor activity"/>
    <property type="evidence" value="ECO:0007669"/>
    <property type="project" value="TreeGrafter"/>
</dbReference>